<gene>
    <name evidence="1" type="ORF">CTI12_AA601250</name>
</gene>
<dbReference type="EMBL" id="PKPP01018387">
    <property type="protein sequence ID" value="PWA36298.1"/>
    <property type="molecule type" value="Genomic_DNA"/>
</dbReference>
<evidence type="ECO:0000313" key="1">
    <source>
        <dbReference type="EMBL" id="PWA36298.1"/>
    </source>
</evidence>
<evidence type="ECO:0000313" key="2">
    <source>
        <dbReference type="Proteomes" id="UP000245207"/>
    </source>
</evidence>
<reference evidence="1 2" key="1">
    <citation type="journal article" date="2018" name="Mol. Plant">
        <title>The genome of Artemisia annua provides insight into the evolution of Asteraceae family and artemisinin biosynthesis.</title>
        <authorList>
            <person name="Shen Q."/>
            <person name="Zhang L."/>
            <person name="Liao Z."/>
            <person name="Wang S."/>
            <person name="Yan T."/>
            <person name="Shi P."/>
            <person name="Liu M."/>
            <person name="Fu X."/>
            <person name="Pan Q."/>
            <person name="Wang Y."/>
            <person name="Lv Z."/>
            <person name="Lu X."/>
            <person name="Zhang F."/>
            <person name="Jiang W."/>
            <person name="Ma Y."/>
            <person name="Chen M."/>
            <person name="Hao X."/>
            <person name="Li L."/>
            <person name="Tang Y."/>
            <person name="Lv G."/>
            <person name="Zhou Y."/>
            <person name="Sun X."/>
            <person name="Brodelius P.E."/>
            <person name="Rose J.K.C."/>
            <person name="Tang K."/>
        </authorList>
    </citation>
    <scope>NUCLEOTIDE SEQUENCE [LARGE SCALE GENOMIC DNA]</scope>
    <source>
        <strain evidence="2">cv. Huhao1</strain>
        <tissue evidence="1">Leaf</tissue>
    </source>
</reference>
<dbReference type="AlphaFoldDB" id="A0A2U1KHW2"/>
<organism evidence="1 2">
    <name type="scientific">Artemisia annua</name>
    <name type="common">Sweet wormwood</name>
    <dbReference type="NCBI Taxonomy" id="35608"/>
    <lineage>
        <taxon>Eukaryota</taxon>
        <taxon>Viridiplantae</taxon>
        <taxon>Streptophyta</taxon>
        <taxon>Embryophyta</taxon>
        <taxon>Tracheophyta</taxon>
        <taxon>Spermatophyta</taxon>
        <taxon>Magnoliopsida</taxon>
        <taxon>eudicotyledons</taxon>
        <taxon>Gunneridae</taxon>
        <taxon>Pentapetalae</taxon>
        <taxon>asterids</taxon>
        <taxon>campanulids</taxon>
        <taxon>Asterales</taxon>
        <taxon>Asteraceae</taxon>
        <taxon>Asteroideae</taxon>
        <taxon>Anthemideae</taxon>
        <taxon>Artemisiinae</taxon>
        <taxon>Artemisia</taxon>
    </lineage>
</organism>
<protein>
    <submittedName>
        <fullName evidence="1">Uncharacterized protein</fullName>
    </submittedName>
</protein>
<name>A0A2U1KHW2_ARTAN</name>
<dbReference type="Proteomes" id="UP000245207">
    <property type="component" value="Unassembled WGS sequence"/>
</dbReference>
<sequence length="227" mass="25854">MYTSNNFVVVPMEFMHFASGDGVKKVTLITKDVVYKVSVRGLNSSYCLIFGKSWDLYKGSKGVIDGWNIHFRSVCNKYLRVTGYNLEGMTTDLDDNFRGRAHSCVSVASSCSKSVQIFAKGFFKHLNSRVRRPISVVTCHGRYHVDGHVIGGKVYGFDGEAWELLFLKENILEGQKMVLCYLGDYKYRLTVFDHNGVEVHPFKDVFEDDRYDRVVDAAARQMVLVED</sequence>
<comment type="caution">
    <text evidence="1">The sequence shown here is derived from an EMBL/GenBank/DDBJ whole genome shotgun (WGS) entry which is preliminary data.</text>
</comment>
<keyword evidence="2" id="KW-1185">Reference proteome</keyword>
<accession>A0A2U1KHW2</accession>
<proteinExistence type="predicted"/>